<dbReference type="PaxDb" id="3708-A0A078JTK9"/>
<proteinExistence type="predicted"/>
<dbReference type="Gramene" id="CDY63941">
    <property type="protein sequence ID" value="CDY63941"/>
    <property type="gene ID" value="GSBRNA2T00039767001"/>
</dbReference>
<evidence type="ECO:0000313" key="2">
    <source>
        <dbReference type="EMBL" id="CDY63941.1"/>
    </source>
</evidence>
<protein>
    <submittedName>
        <fullName evidence="2">BnaC09g53070D protein</fullName>
    </submittedName>
    <submittedName>
        <fullName evidence="3">BnaCnng67030D protein</fullName>
    </submittedName>
</protein>
<dbReference type="AlphaFoldDB" id="A0A078JTK9"/>
<sequence length="57" mass="6730">MSPRKKRTVKGKNKEMTQTEEGAIKSSLNQKLCFFKRNRAPSQSLHMFINNQKFISW</sequence>
<dbReference type="EMBL" id="LK034371">
    <property type="protein sequence ID" value="CDY63941.1"/>
    <property type="molecule type" value="Genomic_DNA"/>
</dbReference>
<evidence type="ECO:0000313" key="4">
    <source>
        <dbReference type="Proteomes" id="UP000028999"/>
    </source>
</evidence>
<keyword evidence="4" id="KW-1185">Reference proteome</keyword>
<feature type="compositionally biased region" description="Basic residues" evidence="1">
    <location>
        <begin position="1"/>
        <end position="11"/>
    </location>
</feature>
<feature type="region of interest" description="Disordered" evidence="1">
    <location>
        <begin position="1"/>
        <end position="22"/>
    </location>
</feature>
<dbReference type="Proteomes" id="UP000028999">
    <property type="component" value="Unassembled WGS sequence"/>
</dbReference>
<dbReference type="Gramene" id="CDY70169">
    <property type="protein sequence ID" value="CDY70169"/>
    <property type="gene ID" value="GSBRNA2T00096844001"/>
</dbReference>
<reference evidence="3 4" key="1">
    <citation type="journal article" date="2014" name="Science">
        <title>Plant genetics. Early allopolyploid evolution in the post-Neolithic Brassica napus oilseed genome.</title>
        <authorList>
            <person name="Chalhoub B."/>
            <person name="Denoeud F."/>
            <person name="Liu S."/>
            <person name="Parkin I.A."/>
            <person name="Tang H."/>
            <person name="Wang X."/>
            <person name="Chiquet J."/>
            <person name="Belcram H."/>
            <person name="Tong C."/>
            <person name="Samans B."/>
            <person name="Correa M."/>
            <person name="Da Silva C."/>
            <person name="Just J."/>
            <person name="Falentin C."/>
            <person name="Koh C.S."/>
            <person name="Le Clainche I."/>
            <person name="Bernard M."/>
            <person name="Bento P."/>
            <person name="Noel B."/>
            <person name="Labadie K."/>
            <person name="Alberti A."/>
            <person name="Charles M."/>
            <person name="Arnaud D."/>
            <person name="Guo H."/>
            <person name="Daviaud C."/>
            <person name="Alamery S."/>
            <person name="Jabbari K."/>
            <person name="Zhao M."/>
            <person name="Edger P.P."/>
            <person name="Chelaifa H."/>
            <person name="Tack D."/>
            <person name="Lassalle G."/>
            <person name="Mestiri I."/>
            <person name="Schnel N."/>
            <person name="Le Paslier M.C."/>
            <person name="Fan G."/>
            <person name="Renault V."/>
            <person name="Bayer P.E."/>
            <person name="Golicz A.A."/>
            <person name="Manoli S."/>
            <person name="Lee T.H."/>
            <person name="Thi V.H."/>
            <person name="Chalabi S."/>
            <person name="Hu Q."/>
            <person name="Fan C."/>
            <person name="Tollenaere R."/>
            <person name="Lu Y."/>
            <person name="Battail C."/>
            <person name="Shen J."/>
            <person name="Sidebottom C.H."/>
            <person name="Wang X."/>
            <person name="Canaguier A."/>
            <person name="Chauveau A."/>
            <person name="Berard A."/>
            <person name="Deniot G."/>
            <person name="Guan M."/>
            <person name="Liu Z."/>
            <person name="Sun F."/>
            <person name="Lim Y.P."/>
            <person name="Lyons E."/>
            <person name="Town C.D."/>
            <person name="Bancroft I."/>
            <person name="Wang X."/>
            <person name="Meng J."/>
            <person name="Ma J."/>
            <person name="Pires J.C."/>
            <person name="King G.J."/>
            <person name="Brunel D."/>
            <person name="Delourme R."/>
            <person name="Renard M."/>
            <person name="Aury J.M."/>
            <person name="Adams K.L."/>
            <person name="Batley J."/>
            <person name="Snowdon R.J."/>
            <person name="Tost J."/>
            <person name="Edwards D."/>
            <person name="Zhou Y."/>
            <person name="Hua W."/>
            <person name="Sharpe A.G."/>
            <person name="Paterson A.H."/>
            <person name="Guan C."/>
            <person name="Wincker P."/>
        </authorList>
    </citation>
    <scope>NUCLEOTIDE SEQUENCE [LARGE SCALE GENOMIC DNA]</scope>
    <source>
        <strain evidence="4">cv. Darmor-bzh</strain>
    </source>
</reference>
<evidence type="ECO:0000256" key="1">
    <source>
        <dbReference type="SAM" id="MobiDB-lite"/>
    </source>
</evidence>
<name>A0A078JTK9_BRANA</name>
<reference evidence="3" key="2">
    <citation type="submission" date="2014-06" db="EMBL/GenBank/DDBJ databases">
        <authorList>
            <person name="Genoscope - CEA"/>
        </authorList>
    </citation>
    <scope>NUCLEOTIDE SEQUENCE</scope>
</reference>
<gene>
    <name evidence="3" type="primary">BnaCnng67030D</name>
    <name evidence="2" type="synonym">BnaC09g53070D</name>
    <name evidence="2" type="ORF">GSBRNA2T00039767001</name>
    <name evidence="3" type="ORF">GSBRNA2T00096844001</name>
</gene>
<dbReference type="EMBL" id="LK041363">
    <property type="protein sequence ID" value="CDY70169.1"/>
    <property type="molecule type" value="Genomic_DNA"/>
</dbReference>
<organism evidence="3 4">
    <name type="scientific">Brassica napus</name>
    <name type="common">Rape</name>
    <dbReference type="NCBI Taxonomy" id="3708"/>
    <lineage>
        <taxon>Eukaryota</taxon>
        <taxon>Viridiplantae</taxon>
        <taxon>Streptophyta</taxon>
        <taxon>Embryophyta</taxon>
        <taxon>Tracheophyta</taxon>
        <taxon>Spermatophyta</taxon>
        <taxon>Magnoliopsida</taxon>
        <taxon>eudicotyledons</taxon>
        <taxon>Gunneridae</taxon>
        <taxon>Pentapetalae</taxon>
        <taxon>rosids</taxon>
        <taxon>malvids</taxon>
        <taxon>Brassicales</taxon>
        <taxon>Brassicaceae</taxon>
        <taxon>Brassiceae</taxon>
        <taxon>Brassica</taxon>
    </lineage>
</organism>
<evidence type="ECO:0000313" key="3">
    <source>
        <dbReference type="EMBL" id="CDY70169.1"/>
    </source>
</evidence>
<accession>A0A078JTK9</accession>